<dbReference type="EMBL" id="JAJSOF020000019">
    <property type="protein sequence ID" value="KAJ4439178.1"/>
    <property type="molecule type" value="Genomic_DNA"/>
</dbReference>
<feature type="compositionally biased region" description="Gly residues" evidence="1">
    <location>
        <begin position="1"/>
        <end position="11"/>
    </location>
</feature>
<organism evidence="2 3">
    <name type="scientific">Periplaneta americana</name>
    <name type="common">American cockroach</name>
    <name type="synonym">Blatta americana</name>
    <dbReference type="NCBI Taxonomy" id="6978"/>
    <lineage>
        <taxon>Eukaryota</taxon>
        <taxon>Metazoa</taxon>
        <taxon>Ecdysozoa</taxon>
        <taxon>Arthropoda</taxon>
        <taxon>Hexapoda</taxon>
        <taxon>Insecta</taxon>
        <taxon>Pterygota</taxon>
        <taxon>Neoptera</taxon>
        <taxon>Polyneoptera</taxon>
        <taxon>Dictyoptera</taxon>
        <taxon>Blattodea</taxon>
        <taxon>Blattoidea</taxon>
        <taxon>Blattidae</taxon>
        <taxon>Blattinae</taxon>
        <taxon>Periplaneta</taxon>
    </lineage>
</organism>
<reference evidence="2 3" key="1">
    <citation type="journal article" date="2022" name="Allergy">
        <title>Genome assembly and annotation of Periplaneta americana reveal a comprehensive cockroach allergen profile.</title>
        <authorList>
            <person name="Wang L."/>
            <person name="Xiong Q."/>
            <person name="Saelim N."/>
            <person name="Wang L."/>
            <person name="Nong W."/>
            <person name="Wan A.T."/>
            <person name="Shi M."/>
            <person name="Liu X."/>
            <person name="Cao Q."/>
            <person name="Hui J.H.L."/>
            <person name="Sookrung N."/>
            <person name="Leung T.F."/>
            <person name="Tungtrongchitr A."/>
            <person name="Tsui S.K.W."/>
        </authorList>
    </citation>
    <scope>NUCLEOTIDE SEQUENCE [LARGE SCALE GENOMIC DNA]</scope>
    <source>
        <strain evidence="2">PWHHKU_190912</strain>
    </source>
</reference>
<accession>A0ABQ8SYW2</accession>
<proteinExistence type="predicted"/>
<keyword evidence="3" id="KW-1185">Reference proteome</keyword>
<name>A0ABQ8SYW2_PERAM</name>
<feature type="compositionally biased region" description="Low complexity" evidence="1">
    <location>
        <begin position="17"/>
        <end position="28"/>
    </location>
</feature>
<evidence type="ECO:0000256" key="1">
    <source>
        <dbReference type="SAM" id="MobiDB-lite"/>
    </source>
</evidence>
<evidence type="ECO:0000313" key="2">
    <source>
        <dbReference type="EMBL" id="KAJ4439178.1"/>
    </source>
</evidence>
<comment type="caution">
    <text evidence="2">The sequence shown here is derived from an EMBL/GenBank/DDBJ whole genome shotgun (WGS) entry which is preliminary data.</text>
</comment>
<gene>
    <name evidence="2" type="ORF">ANN_15137</name>
</gene>
<feature type="region of interest" description="Disordered" evidence="1">
    <location>
        <begin position="1"/>
        <end position="30"/>
    </location>
</feature>
<dbReference type="Proteomes" id="UP001148838">
    <property type="component" value="Unassembled WGS sequence"/>
</dbReference>
<evidence type="ECO:0000313" key="3">
    <source>
        <dbReference type="Proteomes" id="UP001148838"/>
    </source>
</evidence>
<protein>
    <submittedName>
        <fullName evidence="2">Uncharacterized protein</fullName>
    </submittedName>
</protein>
<sequence>MVGLCEGGNGPPGSLKANNAAPSAPGGALRRSGGGHCDMLRLYFAVSQDYCKQIPLVTHGFQVVSELEHPCNDPTVTSVYC</sequence>